<dbReference type="EMBL" id="PKPP01004719">
    <property type="protein sequence ID" value="PWA63076.1"/>
    <property type="molecule type" value="Genomic_DNA"/>
</dbReference>
<name>A0A2U1MPD0_ARTAN</name>
<keyword evidence="3" id="KW-1185">Reference proteome</keyword>
<evidence type="ECO:0000259" key="1">
    <source>
        <dbReference type="Pfam" id="PF06957"/>
    </source>
</evidence>
<dbReference type="AlphaFoldDB" id="A0A2U1MPD0"/>
<feature type="domain" description="Coatomer alpha subunit C-terminal" evidence="1">
    <location>
        <begin position="23"/>
        <end position="67"/>
    </location>
</feature>
<dbReference type="GO" id="GO:0030126">
    <property type="term" value="C:COPI vesicle coat"/>
    <property type="evidence" value="ECO:0007669"/>
    <property type="project" value="InterPro"/>
</dbReference>
<dbReference type="GO" id="GO:0005198">
    <property type="term" value="F:structural molecule activity"/>
    <property type="evidence" value="ECO:0007669"/>
    <property type="project" value="InterPro"/>
</dbReference>
<organism evidence="2 3">
    <name type="scientific">Artemisia annua</name>
    <name type="common">Sweet wormwood</name>
    <dbReference type="NCBI Taxonomy" id="35608"/>
    <lineage>
        <taxon>Eukaryota</taxon>
        <taxon>Viridiplantae</taxon>
        <taxon>Streptophyta</taxon>
        <taxon>Embryophyta</taxon>
        <taxon>Tracheophyta</taxon>
        <taxon>Spermatophyta</taxon>
        <taxon>Magnoliopsida</taxon>
        <taxon>eudicotyledons</taxon>
        <taxon>Gunneridae</taxon>
        <taxon>Pentapetalae</taxon>
        <taxon>asterids</taxon>
        <taxon>campanulids</taxon>
        <taxon>Asterales</taxon>
        <taxon>Asteraceae</taxon>
        <taxon>Asteroideae</taxon>
        <taxon>Anthemideae</taxon>
        <taxon>Artemisiinae</taxon>
        <taxon>Artemisia</taxon>
    </lineage>
</organism>
<dbReference type="GO" id="GO:0016192">
    <property type="term" value="P:vesicle-mediated transport"/>
    <property type="evidence" value="ECO:0007669"/>
    <property type="project" value="InterPro"/>
</dbReference>
<evidence type="ECO:0000313" key="3">
    <source>
        <dbReference type="Proteomes" id="UP000245207"/>
    </source>
</evidence>
<proteinExistence type="predicted"/>
<evidence type="ECO:0000313" key="2">
    <source>
        <dbReference type="EMBL" id="PWA63076.1"/>
    </source>
</evidence>
<sequence length="94" mass="10664">MASSLLNNKDDKLGYVTCWVDACMENGTQLNYDPRNPFVVFLGQLYAIYQCQKFVSCPYCNSHFVPRLIYLASIYCFNDEVASSSLLSLRDISA</sequence>
<gene>
    <name evidence="2" type="ORF">CTI12_AA194910</name>
</gene>
<protein>
    <submittedName>
        <fullName evidence="2">Coatomer subunit alpha-2</fullName>
    </submittedName>
</protein>
<dbReference type="GO" id="GO:0006886">
    <property type="term" value="P:intracellular protein transport"/>
    <property type="evidence" value="ECO:0007669"/>
    <property type="project" value="InterPro"/>
</dbReference>
<accession>A0A2U1MPD0</accession>
<reference evidence="2 3" key="1">
    <citation type="journal article" date="2018" name="Mol. Plant">
        <title>The genome of Artemisia annua provides insight into the evolution of Asteraceae family and artemisinin biosynthesis.</title>
        <authorList>
            <person name="Shen Q."/>
            <person name="Zhang L."/>
            <person name="Liao Z."/>
            <person name="Wang S."/>
            <person name="Yan T."/>
            <person name="Shi P."/>
            <person name="Liu M."/>
            <person name="Fu X."/>
            <person name="Pan Q."/>
            <person name="Wang Y."/>
            <person name="Lv Z."/>
            <person name="Lu X."/>
            <person name="Zhang F."/>
            <person name="Jiang W."/>
            <person name="Ma Y."/>
            <person name="Chen M."/>
            <person name="Hao X."/>
            <person name="Li L."/>
            <person name="Tang Y."/>
            <person name="Lv G."/>
            <person name="Zhou Y."/>
            <person name="Sun X."/>
            <person name="Brodelius P.E."/>
            <person name="Rose J.K.C."/>
            <person name="Tang K."/>
        </authorList>
    </citation>
    <scope>NUCLEOTIDE SEQUENCE [LARGE SCALE GENOMIC DNA]</scope>
    <source>
        <strain evidence="3">cv. Huhao1</strain>
        <tissue evidence="2">Leaf</tissue>
    </source>
</reference>
<dbReference type="InterPro" id="IPR010714">
    <property type="entry name" value="Coatomer_asu_C"/>
</dbReference>
<dbReference type="Proteomes" id="UP000245207">
    <property type="component" value="Unassembled WGS sequence"/>
</dbReference>
<dbReference type="Pfam" id="PF06957">
    <property type="entry name" value="COPI_C"/>
    <property type="match status" value="1"/>
</dbReference>
<dbReference type="STRING" id="35608.A0A2U1MPD0"/>
<comment type="caution">
    <text evidence="2">The sequence shown here is derived from an EMBL/GenBank/DDBJ whole genome shotgun (WGS) entry which is preliminary data.</text>
</comment>